<protein>
    <recommendedName>
        <fullName evidence="7">LisH domain-containing protein</fullName>
    </recommendedName>
</protein>
<evidence type="ECO:0000256" key="4">
    <source>
        <dbReference type="SAM" id="MobiDB-lite"/>
    </source>
</evidence>
<dbReference type="SUPFAM" id="SSF50978">
    <property type="entry name" value="WD40 repeat-like"/>
    <property type="match status" value="1"/>
</dbReference>
<evidence type="ECO:0000313" key="6">
    <source>
        <dbReference type="Proteomes" id="UP000777482"/>
    </source>
</evidence>
<dbReference type="SMART" id="SM00320">
    <property type="entry name" value="WD40"/>
    <property type="match status" value="2"/>
</dbReference>
<dbReference type="Pfam" id="PF00400">
    <property type="entry name" value="WD40"/>
    <property type="match status" value="1"/>
</dbReference>
<dbReference type="InterPro" id="IPR001680">
    <property type="entry name" value="WD40_rpt"/>
</dbReference>
<accession>A0A9P6W1N1</accession>
<evidence type="ECO:0000256" key="2">
    <source>
        <dbReference type="ARBA" id="ARBA00022737"/>
    </source>
</evidence>
<dbReference type="PANTHER" id="PTHR44019:SF8">
    <property type="entry name" value="POC1 CENTRIOLAR PROTEIN HOMOLOG"/>
    <property type="match status" value="1"/>
</dbReference>
<evidence type="ECO:0008006" key="7">
    <source>
        <dbReference type="Google" id="ProtNLM"/>
    </source>
</evidence>
<evidence type="ECO:0000256" key="1">
    <source>
        <dbReference type="ARBA" id="ARBA00022574"/>
    </source>
</evidence>
<comment type="caution">
    <text evidence="5">The sequence shown here is derived from an EMBL/GenBank/DDBJ whole genome shotgun (WGS) entry which is preliminary data.</text>
</comment>
<dbReference type="InterPro" id="IPR006594">
    <property type="entry name" value="LisH"/>
</dbReference>
<evidence type="ECO:0000256" key="3">
    <source>
        <dbReference type="PROSITE-ProRule" id="PRU00221"/>
    </source>
</evidence>
<proteinExistence type="predicted"/>
<dbReference type="PROSITE" id="PS50082">
    <property type="entry name" value="WD_REPEATS_2"/>
    <property type="match status" value="1"/>
</dbReference>
<dbReference type="InterPro" id="IPR015943">
    <property type="entry name" value="WD40/YVTN_repeat-like_dom_sf"/>
</dbReference>
<feature type="compositionally biased region" description="Acidic residues" evidence="4">
    <location>
        <begin position="262"/>
        <end position="271"/>
    </location>
</feature>
<name>A0A9P6W1N1_RHOMI</name>
<keyword evidence="2" id="KW-0677">Repeat</keyword>
<dbReference type="OrthoDB" id="1932312at2759"/>
<dbReference type="EMBL" id="PUHQ01000035">
    <property type="protein sequence ID" value="KAG0661400.1"/>
    <property type="molecule type" value="Genomic_DNA"/>
</dbReference>
<dbReference type="Proteomes" id="UP000777482">
    <property type="component" value="Unassembled WGS sequence"/>
</dbReference>
<organism evidence="5 6">
    <name type="scientific">Rhodotorula mucilaginosa</name>
    <name type="common">Yeast</name>
    <name type="synonym">Rhodotorula rubra</name>
    <dbReference type="NCBI Taxonomy" id="5537"/>
    <lineage>
        <taxon>Eukaryota</taxon>
        <taxon>Fungi</taxon>
        <taxon>Dikarya</taxon>
        <taxon>Basidiomycota</taxon>
        <taxon>Pucciniomycotina</taxon>
        <taxon>Microbotryomycetes</taxon>
        <taxon>Sporidiobolales</taxon>
        <taxon>Sporidiobolaceae</taxon>
        <taxon>Rhodotorula</taxon>
    </lineage>
</organism>
<dbReference type="Gene3D" id="2.130.10.10">
    <property type="entry name" value="YVTN repeat-like/Quinoprotein amine dehydrogenase"/>
    <property type="match status" value="1"/>
</dbReference>
<dbReference type="PROSITE" id="PS50896">
    <property type="entry name" value="LISH"/>
    <property type="match status" value="1"/>
</dbReference>
<evidence type="ECO:0000313" key="5">
    <source>
        <dbReference type="EMBL" id="KAG0661400.1"/>
    </source>
</evidence>
<dbReference type="InterPro" id="IPR050505">
    <property type="entry name" value="WDR55/POC1"/>
</dbReference>
<feature type="repeat" description="WD" evidence="3">
    <location>
        <begin position="215"/>
        <end position="249"/>
    </location>
</feature>
<reference evidence="5 6" key="1">
    <citation type="submission" date="2020-11" db="EMBL/GenBank/DDBJ databases">
        <title>Kefir isolates.</title>
        <authorList>
            <person name="Marcisauskas S."/>
            <person name="Kim Y."/>
            <person name="Blasche S."/>
        </authorList>
    </citation>
    <scope>NUCLEOTIDE SEQUENCE [LARGE SCALE GENOMIC DNA]</scope>
    <source>
        <strain evidence="5 6">KR</strain>
    </source>
</reference>
<sequence length="530" mass="58365">MASTGSSAPPPPPDPAVEAHRLVLRFLRNQGYADAAQALEREAARANPRILQRIHAQSSSNDQGYDWQDVVDEFLAARLARCKLDDPTATLKEQLEALQLDDHNLPQGEVRTAIRDASNVLCVQRATVPRREWDSQQLRFGVQELPCLLTTAVDRTLKIYRSDSFELLESFSLPSPALSIAQHPLSSQARFIICATMEGNLSVIDVVSREVVARVQDHNKYIVKVAFSPSGDYLATLGYDRLIHIYRLKLTPLASDAPAPRDDDDDAEPEDPLATCPSVNLELVHTITTRTNPEAAVWLPVTAGQAADGEWLVWTAREDNLLHYVKAPAVSASNSEETAAGQKWETEEWNLNENGDSFISFSILSLSLHPSLPILALQTSTASARILLYPFHSATRLLTLHTSASQSDYFNPRHAWLPSGAAVVVNSEDGIVRLVDLQGRVRLARGAHGVAAPDEELEHLLAEEGQDLSAEKRRELKSERARLRREADKGSSVVRDVEVLLPPEDDKGVVGTTGWRIVSCGFDKTVKVLG</sequence>
<keyword evidence="1 3" id="KW-0853">WD repeat</keyword>
<keyword evidence="6" id="KW-1185">Reference proteome</keyword>
<dbReference type="AlphaFoldDB" id="A0A9P6W1N1"/>
<dbReference type="PANTHER" id="PTHR44019">
    <property type="entry name" value="WD REPEAT-CONTAINING PROTEIN 55"/>
    <property type="match status" value="1"/>
</dbReference>
<gene>
    <name evidence="5" type="ORF">C6P46_003997</name>
</gene>
<dbReference type="InterPro" id="IPR036322">
    <property type="entry name" value="WD40_repeat_dom_sf"/>
</dbReference>
<feature type="region of interest" description="Disordered" evidence="4">
    <location>
        <begin position="256"/>
        <end position="275"/>
    </location>
</feature>
<dbReference type="SMART" id="SM00667">
    <property type="entry name" value="LisH"/>
    <property type="match status" value="1"/>
</dbReference>